<accession>A0ACC0JTV2</accession>
<evidence type="ECO:0000313" key="2">
    <source>
        <dbReference type="Proteomes" id="UP001064048"/>
    </source>
</evidence>
<sequence length="1144" mass="124185">MVGVGVAEGGGGPGPQEYYGEYYPEPYYVPEMCPHPQHPQHQHMCTMHTDYGAMPVVTSAPMMPQMLPPVLDDSMRHYLLPHQHHHLPHHPQHHPPHHQPHHQPPMHYGPSNGAGASQHFYGPGYPAHFHQAPPHHVQHSPPPPVYQKDERTQRQYSKLKQKLERKQTNRNNGNEASSGASTPSLSPRKEQNGRGGGAGGGSGSSGSGAASTGAWSEGEGSSAGASVHGDDEQDTQAILDLLSATRTPQVSDMTPTSALVSWNSQVPEGVTLPAMELTYELLLGDRGRYKAIYSGPSLSCRVRDLRPGCEYSVCLQISAGQQTGGASDAVTFRAPAAPPSQPPALRATQRARTSLLLRWGSPDDNGARLQHYLLEVDAGDGAGFRELARPRMRQHTANNLRSQARYVFRVAAVNECGAGEYSDECDAWTTGAPPPAPAPPALQRASAHALWLAWPPPRAAETFTLQLDDPRRGYGYRPVYVGDACAYTCEELTRATDYRFRLCAQTDDGQGPWSPEVVFRTLPERPGPPGRPAARGKPLPRSFRLRWEPPADDGGAPVTSYTLELNDGDGYTRAYSGAEREAHCDRLRPGTAYRARVRCANEAGDSDWSAVETVATDAAAPAAGAAPEPAAPPRATSLAVRWRAPACTGGAPITEYRVEVTDAEGATRLAYSGAKTECEVRELVPGRPYELTVTAVNRVGPGPASPPLAFTAAPAPPDAPDAPRATVESARSARLEWDAPRDNGAPLLDYRLEMSTSSAEDAFAEVYRGRDTHHSVGSLTPFSAYFFRVCASNAAGRGPWSALRDVLMPRAPPGPPGAPRHEAGCDWLRLTWRAPAEHGAPVLRYRLRLGDAELETEGAAAEREVRGLPADTAYRVRVAALSELGAGDWSEEARAATRPLPPAPPALRVAQHHHSHLRLEWPASGGEGAHYSVEMRAADSKEFRPVYRGSARSCKVKKLREATEYWFRIRASDERGGRGAWSEPVAAATSAAPPPAPRAPALSQPAPRQALAQWDALDDAEYVLQCARGKDAVFKEVYSGPAAQFQLEELEYGGEYQVRVMAVRGGLASAWSAPARLAVGAAPAGAAGAGPRRRARTARALSRGRRRCCWRRPSWRWRCWWPCWCSGWWTRGRDARCRRRRRAL</sequence>
<reference evidence="1 2" key="1">
    <citation type="journal article" date="2022" name="Genome Biol. Evol.">
        <title>The Spruce Budworm Genome: Reconstructing the Evolutionary History of Antifreeze Proteins.</title>
        <authorList>
            <person name="Beliveau C."/>
            <person name="Gagne P."/>
            <person name="Picq S."/>
            <person name="Vernygora O."/>
            <person name="Keeling C.I."/>
            <person name="Pinkney K."/>
            <person name="Doucet D."/>
            <person name="Wen F."/>
            <person name="Johnston J.S."/>
            <person name="Maaroufi H."/>
            <person name="Boyle B."/>
            <person name="Laroche J."/>
            <person name="Dewar K."/>
            <person name="Juretic N."/>
            <person name="Blackburn G."/>
            <person name="Nisole A."/>
            <person name="Brunet B."/>
            <person name="Brandao M."/>
            <person name="Lumley L."/>
            <person name="Duan J."/>
            <person name="Quan G."/>
            <person name="Lucarotti C.J."/>
            <person name="Roe A.D."/>
            <person name="Sperling F.A.H."/>
            <person name="Levesque R.C."/>
            <person name="Cusson M."/>
        </authorList>
    </citation>
    <scope>NUCLEOTIDE SEQUENCE [LARGE SCALE GENOMIC DNA]</scope>
    <source>
        <strain evidence="1">Glfc:IPQL:Cfum</strain>
    </source>
</reference>
<comment type="caution">
    <text evidence="1">The sequence shown here is derived from an EMBL/GenBank/DDBJ whole genome shotgun (WGS) entry which is preliminary data.</text>
</comment>
<dbReference type="Proteomes" id="UP001064048">
    <property type="component" value="Chromosome 3"/>
</dbReference>
<organism evidence="1 2">
    <name type="scientific">Choristoneura fumiferana</name>
    <name type="common">Spruce budworm moth</name>
    <name type="synonym">Archips fumiferana</name>
    <dbReference type="NCBI Taxonomy" id="7141"/>
    <lineage>
        <taxon>Eukaryota</taxon>
        <taxon>Metazoa</taxon>
        <taxon>Ecdysozoa</taxon>
        <taxon>Arthropoda</taxon>
        <taxon>Hexapoda</taxon>
        <taxon>Insecta</taxon>
        <taxon>Pterygota</taxon>
        <taxon>Neoptera</taxon>
        <taxon>Endopterygota</taxon>
        <taxon>Lepidoptera</taxon>
        <taxon>Glossata</taxon>
        <taxon>Ditrysia</taxon>
        <taxon>Tortricoidea</taxon>
        <taxon>Tortricidae</taxon>
        <taxon>Tortricinae</taxon>
        <taxon>Choristoneura</taxon>
    </lineage>
</organism>
<proteinExistence type="predicted"/>
<dbReference type="EMBL" id="CM046103">
    <property type="protein sequence ID" value="KAI8427602.1"/>
    <property type="molecule type" value="Genomic_DNA"/>
</dbReference>
<gene>
    <name evidence="1" type="ORF">MSG28_002095</name>
</gene>
<protein>
    <submittedName>
        <fullName evidence="1">Uncharacterized protein</fullName>
    </submittedName>
</protein>
<name>A0ACC0JTV2_CHOFU</name>
<evidence type="ECO:0000313" key="1">
    <source>
        <dbReference type="EMBL" id="KAI8427602.1"/>
    </source>
</evidence>
<keyword evidence="2" id="KW-1185">Reference proteome</keyword>